<dbReference type="SUPFAM" id="SSF46565">
    <property type="entry name" value="Chaperone J-domain"/>
    <property type="match status" value="1"/>
</dbReference>
<keyword evidence="1" id="KW-0677">Repeat</keyword>
<reference evidence="7" key="1">
    <citation type="submission" date="2021-06" db="EMBL/GenBank/DDBJ databases">
        <authorList>
            <person name="Kallberg Y."/>
            <person name="Tangrot J."/>
            <person name="Rosling A."/>
        </authorList>
    </citation>
    <scope>NUCLEOTIDE SEQUENCE</scope>
    <source>
        <strain evidence="7">BR232B</strain>
    </source>
</reference>
<dbReference type="Gene3D" id="1.10.287.110">
    <property type="entry name" value="DnaJ domain"/>
    <property type="match status" value="1"/>
</dbReference>
<evidence type="ECO:0000256" key="2">
    <source>
        <dbReference type="ARBA" id="ARBA00022803"/>
    </source>
</evidence>
<evidence type="ECO:0000256" key="1">
    <source>
        <dbReference type="ARBA" id="ARBA00022737"/>
    </source>
</evidence>
<evidence type="ECO:0000256" key="5">
    <source>
        <dbReference type="SAM" id="MobiDB-lite"/>
    </source>
</evidence>
<sequence length="471" mass="53248">MDPNNPTYYSNRAAARMMLKQTEQALTDCKQALALDPNLLKALMRAGKCNFLLGNLSEAQHMYAMALNIDPTNAQLLTDHKQLELVKYYIEQANVYRQNQQYKLAINSIDRAASSFELSPVKLKIMKAESFLALNEVPNACTVEEMRKNIAEVEAIVNEVLRSDRRNSDALALRAYVLYVDGDYTKASAHCAEALRCDPDHSTARLLRKKVRLVEQQKNSGNEAVKKCDYATAYNIYTSALEIDPDNLLANSKLYSNRALALMKLNRLQEAILDLDKAIEGDPSFVRALRRRADCCMKTEKYEEAVRDLKSASELERDNTQIKSDLRKAEQELKRSKRKDYYKILGVSKDASESDIKKAYKKLALQHHPDKNCGDEEAEIKFKEVGEAYTVLSDPTKKHRYDSGLDIDGSGGMDFDFDIGGDPSMLFQMFMNDQMGRGGFSSSRGFPPQFGAQFGGRRSYSGQNPRTSQYF</sequence>
<dbReference type="Pfam" id="PF14559">
    <property type="entry name" value="TPR_19"/>
    <property type="match status" value="1"/>
</dbReference>
<feature type="compositionally biased region" description="Polar residues" evidence="5">
    <location>
        <begin position="460"/>
        <end position="471"/>
    </location>
</feature>
<name>A0A9N9C3R6_9GLOM</name>
<accession>A0A9N9C3R6</accession>
<dbReference type="InterPro" id="IPR001623">
    <property type="entry name" value="DnaJ_domain"/>
</dbReference>
<proteinExistence type="predicted"/>
<feature type="repeat" description="TPR" evidence="3">
    <location>
        <begin position="214"/>
        <end position="247"/>
    </location>
</feature>
<feature type="region of interest" description="Disordered" evidence="5">
    <location>
        <begin position="451"/>
        <end position="471"/>
    </location>
</feature>
<dbReference type="AlphaFoldDB" id="A0A9N9C3R6"/>
<feature type="coiled-coil region" evidence="4">
    <location>
        <begin position="312"/>
        <end position="339"/>
    </location>
</feature>
<keyword evidence="8" id="KW-1185">Reference proteome</keyword>
<dbReference type="PRINTS" id="PR00625">
    <property type="entry name" value="JDOMAIN"/>
</dbReference>
<dbReference type="EMBL" id="CAJVPI010000984">
    <property type="protein sequence ID" value="CAG8586689.1"/>
    <property type="molecule type" value="Genomic_DNA"/>
</dbReference>
<dbReference type="SMART" id="SM00271">
    <property type="entry name" value="DnaJ"/>
    <property type="match status" value="1"/>
</dbReference>
<dbReference type="PROSITE" id="PS50005">
    <property type="entry name" value="TPR"/>
    <property type="match status" value="3"/>
</dbReference>
<comment type="caution">
    <text evidence="7">The sequence shown here is derived from an EMBL/GenBank/DDBJ whole genome shotgun (WGS) entry which is preliminary data.</text>
</comment>
<dbReference type="Proteomes" id="UP000789739">
    <property type="component" value="Unassembled WGS sequence"/>
</dbReference>
<evidence type="ECO:0000259" key="6">
    <source>
        <dbReference type="PROSITE" id="PS50076"/>
    </source>
</evidence>
<dbReference type="InterPro" id="IPR036869">
    <property type="entry name" value="J_dom_sf"/>
</dbReference>
<feature type="repeat" description="TPR" evidence="3">
    <location>
        <begin position="40"/>
        <end position="73"/>
    </location>
</feature>
<dbReference type="OrthoDB" id="10250354at2759"/>
<evidence type="ECO:0000313" key="7">
    <source>
        <dbReference type="EMBL" id="CAG8586689.1"/>
    </source>
</evidence>
<organism evidence="7 8">
    <name type="scientific">Paraglomus brasilianum</name>
    <dbReference type="NCBI Taxonomy" id="144538"/>
    <lineage>
        <taxon>Eukaryota</taxon>
        <taxon>Fungi</taxon>
        <taxon>Fungi incertae sedis</taxon>
        <taxon>Mucoromycota</taxon>
        <taxon>Glomeromycotina</taxon>
        <taxon>Glomeromycetes</taxon>
        <taxon>Paraglomerales</taxon>
        <taxon>Paraglomeraceae</taxon>
        <taxon>Paraglomus</taxon>
    </lineage>
</organism>
<dbReference type="SUPFAM" id="SSF48452">
    <property type="entry name" value="TPR-like"/>
    <property type="match status" value="1"/>
</dbReference>
<evidence type="ECO:0000313" key="8">
    <source>
        <dbReference type="Proteomes" id="UP000789739"/>
    </source>
</evidence>
<evidence type="ECO:0000256" key="4">
    <source>
        <dbReference type="SAM" id="Coils"/>
    </source>
</evidence>
<keyword evidence="2 3" id="KW-0802">TPR repeat</keyword>
<keyword evidence="4" id="KW-0175">Coiled coil</keyword>
<dbReference type="InterPro" id="IPR019734">
    <property type="entry name" value="TPR_rpt"/>
</dbReference>
<dbReference type="Gene3D" id="1.25.40.10">
    <property type="entry name" value="Tetratricopeptide repeat domain"/>
    <property type="match status" value="1"/>
</dbReference>
<feature type="repeat" description="TPR" evidence="3">
    <location>
        <begin position="252"/>
        <end position="285"/>
    </location>
</feature>
<dbReference type="InterPro" id="IPR011990">
    <property type="entry name" value="TPR-like_helical_dom_sf"/>
</dbReference>
<dbReference type="SMART" id="SM00028">
    <property type="entry name" value="TPR"/>
    <property type="match status" value="7"/>
</dbReference>
<dbReference type="Pfam" id="PF13432">
    <property type="entry name" value="TPR_16"/>
    <property type="match status" value="2"/>
</dbReference>
<gene>
    <name evidence="7" type="ORF">PBRASI_LOCUS6907</name>
</gene>
<evidence type="ECO:0000256" key="3">
    <source>
        <dbReference type="PROSITE-ProRule" id="PRU00339"/>
    </source>
</evidence>
<dbReference type="PROSITE" id="PS50076">
    <property type="entry name" value="DNAJ_2"/>
    <property type="match status" value="1"/>
</dbReference>
<feature type="domain" description="J" evidence="6">
    <location>
        <begin position="340"/>
        <end position="405"/>
    </location>
</feature>
<dbReference type="PANTHER" id="PTHR45188:SF2">
    <property type="entry name" value="DNAJ HOMOLOG SUBFAMILY C MEMBER 7"/>
    <property type="match status" value="1"/>
</dbReference>
<dbReference type="Pfam" id="PF00226">
    <property type="entry name" value="DnaJ"/>
    <property type="match status" value="1"/>
</dbReference>
<dbReference type="CDD" id="cd06257">
    <property type="entry name" value="DnaJ"/>
    <property type="match status" value="1"/>
</dbReference>
<protein>
    <submittedName>
        <fullName evidence="7">6487_t:CDS:1</fullName>
    </submittedName>
</protein>
<dbReference type="PANTHER" id="PTHR45188">
    <property type="entry name" value="DNAJ PROTEIN P58IPK HOMOLOG"/>
    <property type="match status" value="1"/>
</dbReference>